<evidence type="ECO:0000313" key="5">
    <source>
        <dbReference type="Proteomes" id="UP000050277"/>
    </source>
</evidence>
<evidence type="ECO:0000313" key="4">
    <source>
        <dbReference type="EMBL" id="KPL80188.1"/>
    </source>
</evidence>
<sequence>MNRKPRIPAPEPIKYQAPNEFTVGEHTYITKTRSYKLITPLFGGGVEAGLNDPLTPIRASGIRGQLRFWWRAIRGGGYSSVDDLRAKEAEIWGSAGTSSTSEKKKVNQDSSNLVDDQNQENNKLKKYHSYSNLC</sequence>
<keyword evidence="5" id="KW-1185">Reference proteome</keyword>
<dbReference type="Pfam" id="PF03787">
    <property type="entry name" value="RAMPs"/>
    <property type="match status" value="1"/>
</dbReference>
<dbReference type="Proteomes" id="UP000050277">
    <property type="component" value="Unassembled WGS sequence"/>
</dbReference>
<dbReference type="OrthoDB" id="190500at2"/>
<protein>
    <recommendedName>
        <fullName evidence="3">CRISPR type III-associated protein domain-containing protein</fullName>
    </recommendedName>
</protein>
<proteinExistence type="predicted"/>
<dbReference type="InterPro" id="IPR005537">
    <property type="entry name" value="RAMP_III_fam"/>
</dbReference>
<feature type="region of interest" description="Disordered" evidence="2">
    <location>
        <begin position="92"/>
        <end position="122"/>
    </location>
</feature>
<accession>A0A0P6XCI8</accession>
<feature type="compositionally biased region" description="Polar residues" evidence="2">
    <location>
        <begin position="108"/>
        <end position="121"/>
    </location>
</feature>
<evidence type="ECO:0000259" key="3">
    <source>
        <dbReference type="Pfam" id="PF03787"/>
    </source>
</evidence>
<keyword evidence="1" id="KW-0051">Antiviral defense</keyword>
<dbReference type="RefSeq" id="WP_054537065.1">
    <property type="nucleotide sequence ID" value="NZ_LGKP01000040.1"/>
</dbReference>
<organism evidence="4 5">
    <name type="scientific">Herpetosiphon geysericola</name>
    <dbReference type="NCBI Taxonomy" id="70996"/>
    <lineage>
        <taxon>Bacteria</taxon>
        <taxon>Bacillati</taxon>
        <taxon>Chloroflexota</taxon>
        <taxon>Chloroflexia</taxon>
        <taxon>Herpetosiphonales</taxon>
        <taxon>Herpetosiphonaceae</taxon>
        <taxon>Herpetosiphon</taxon>
    </lineage>
</organism>
<evidence type="ECO:0000256" key="1">
    <source>
        <dbReference type="ARBA" id="ARBA00023118"/>
    </source>
</evidence>
<dbReference type="AlphaFoldDB" id="A0A0P6XCI8"/>
<dbReference type="InterPro" id="IPR007522">
    <property type="entry name" value="CRISPR-assoc_prot_TM1795"/>
</dbReference>
<gene>
    <name evidence="4" type="ORF">SE18_24305</name>
</gene>
<dbReference type="STRING" id="70996.SE18_24305"/>
<dbReference type="GO" id="GO:0051607">
    <property type="term" value="P:defense response to virus"/>
    <property type="evidence" value="ECO:0007669"/>
    <property type="project" value="UniProtKB-KW"/>
</dbReference>
<feature type="domain" description="CRISPR type III-associated protein" evidence="3">
    <location>
        <begin position="36"/>
        <end position="123"/>
    </location>
</feature>
<reference evidence="4 5" key="1">
    <citation type="submission" date="2015-07" db="EMBL/GenBank/DDBJ databases">
        <title>Whole genome sequence of Herpetosiphon geysericola DSM 7119.</title>
        <authorList>
            <person name="Hemp J."/>
            <person name="Ward L.M."/>
            <person name="Pace L.A."/>
            <person name="Fischer W.W."/>
        </authorList>
    </citation>
    <scope>NUCLEOTIDE SEQUENCE [LARGE SCALE GENOMIC DNA]</scope>
    <source>
        <strain evidence="4 5">DSM 7119</strain>
    </source>
</reference>
<dbReference type="EMBL" id="LGKP01000040">
    <property type="protein sequence ID" value="KPL80188.1"/>
    <property type="molecule type" value="Genomic_DNA"/>
</dbReference>
<name>A0A0P6XCI8_9CHLR</name>
<dbReference type="PATRIC" id="fig|70996.4.peg.4981"/>
<dbReference type="NCBIfam" id="TIGR01894">
    <property type="entry name" value="cas_TM1795_cmr1"/>
    <property type="match status" value="1"/>
</dbReference>
<comment type="caution">
    <text evidence="4">The sequence shown here is derived from an EMBL/GenBank/DDBJ whole genome shotgun (WGS) entry which is preliminary data.</text>
</comment>
<evidence type="ECO:0000256" key="2">
    <source>
        <dbReference type="SAM" id="MobiDB-lite"/>
    </source>
</evidence>